<evidence type="ECO:0000313" key="3">
    <source>
        <dbReference type="Proteomes" id="UP000316759"/>
    </source>
</evidence>
<evidence type="ECO:0000256" key="1">
    <source>
        <dbReference type="SAM" id="Coils"/>
    </source>
</evidence>
<gene>
    <name evidence="2" type="ORF">FGIG_10351</name>
</gene>
<sequence>MQHANAFVDELEGDNLYHAIMDSDPDGQRFLSLPLVVEVVDQYREKLQDSCRMVFQFGLEEYQKRTVEEGCLRESLREAKAADRAAGMKLIKEFLEFKQHVLQKLDNTSEAQVSIIERIMANYREKIHELWEQLMANEMVIAEQLEEVCKEFERNIREMLVYFLENCQNYLAKCREAAANFHERLVEATLPYAERLAKSDPNETEQLLFPDRETMSNCLSQSRDNQVQRIDQCEEWIIKRANTWCENLIQSLYQEEVQQRHTNRVTEINLFIDSQRTELDSFDLGAI</sequence>
<proteinExistence type="predicted"/>
<organism evidence="2 3">
    <name type="scientific">Fasciola gigantica</name>
    <name type="common">Giant liver fluke</name>
    <dbReference type="NCBI Taxonomy" id="46835"/>
    <lineage>
        <taxon>Eukaryota</taxon>
        <taxon>Metazoa</taxon>
        <taxon>Spiralia</taxon>
        <taxon>Lophotrochozoa</taxon>
        <taxon>Platyhelminthes</taxon>
        <taxon>Trematoda</taxon>
        <taxon>Digenea</taxon>
        <taxon>Plagiorchiida</taxon>
        <taxon>Echinostomata</taxon>
        <taxon>Echinostomatoidea</taxon>
        <taxon>Fasciolidae</taxon>
        <taxon>Fasciola</taxon>
    </lineage>
</organism>
<comment type="caution">
    <text evidence="2">The sequence shown here is derived from an EMBL/GenBank/DDBJ whole genome shotgun (WGS) entry which is preliminary data.</text>
</comment>
<evidence type="ECO:0000313" key="2">
    <source>
        <dbReference type="EMBL" id="TPP56330.1"/>
    </source>
</evidence>
<dbReference type="STRING" id="46835.A0A504YE66"/>
<feature type="coiled-coil region" evidence="1">
    <location>
        <begin position="135"/>
        <end position="162"/>
    </location>
</feature>
<dbReference type="AlphaFoldDB" id="A0A504YE66"/>
<keyword evidence="1" id="KW-0175">Coiled coil</keyword>
<dbReference type="EMBL" id="SUNJ01014661">
    <property type="protein sequence ID" value="TPP56330.1"/>
    <property type="molecule type" value="Genomic_DNA"/>
</dbReference>
<name>A0A504YE66_FASGI</name>
<dbReference type="OrthoDB" id="27917at2759"/>
<dbReference type="Proteomes" id="UP000316759">
    <property type="component" value="Unassembled WGS sequence"/>
</dbReference>
<protein>
    <submittedName>
        <fullName evidence="2">Uncharacterized protein</fullName>
    </submittedName>
</protein>
<keyword evidence="3" id="KW-1185">Reference proteome</keyword>
<reference evidence="2 3" key="1">
    <citation type="submission" date="2019-04" db="EMBL/GenBank/DDBJ databases">
        <title>Annotation for the trematode Fasciola gigantica.</title>
        <authorList>
            <person name="Choi Y.-J."/>
        </authorList>
    </citation>
    <scope>NUCLEOTIDE SEQUENCE [LARGE SCALE GENOMIC DNA]</scope>
    <source>
        <strain evidence="2">Uganda_cow_1</strain>
    </source>
</reference>
<accession>A0A504YE66</accession>